<keyword evidence="1" id="KW-0812">Transmembrane</keyword>
<sequence length="525" mass="56225">MSSSRRRLLPVLFLSTGSANPCGLWQEPAQLHYLDGLKGPNGDKFGYVCVSRCGSNLHDPVCPNTAGPAASCLLEDDSSKGNEYCIGTCISAQDCDSSGVNARSYRCVHGTPGSSGFRGICVHETNFKEMPGLGGMKKLNFMSQSKLVQQALHPSRVGTVVQDSGAADTEQDGSKQRLQTLAAANAALDVLGRRYGMTGDHDYQALKKHLTDLGKGRSAQSSPPLFDPPNIGDSLANGVKGAVKTMLHPLESVKSALGGVPAVTTQPHSQAQAPRLELSTGFTQAPHHAGGFIYTVQVIVVMFFFYLLLGYVYQCHVNGASGLEALPHKDILVAIPASLARASAFIRVLISLNGFNQDQAAKLRDALQDSITDHIPLQALKLYNTTCLCYCLFVGLAASLGMIGIGARISALVRVYQVADALSIVAAAFLIVLMLPHAGEYAAALTFMAQRSLSEKLTGVWLLRLLSTAEGVEVLLGCVGVSWTLVRAYGLSLVTDSIIEVTKANREMEKLTEPFLRRHLRRIPE</sequence>
<proteinExistence type="predicted"/>
<evidence type="ECO:0000256" key="1">
    <source>
        <dbReference type="SAM" id="Phobius"/>
    </source>
</evidence>
<keyword evidence="1" id="KW-0472">Membrane</keyword>
<gene>
    <name evidence="3" type="ORF">FOL46_009144</name>
</gene>
<feature type="signal peptide" evidence="2">
    <location>
        <begin position="1"/>
        <end position="19"/>
    </location>
</feature>
<feature type="transmembrane region" description="Helical" evidence="1">
    <location>
        <begin position="421"/>
        <end position="449"/>
    </location>
</feature>
<feature type="transmembrane region" description="Helical" evidence="1">
    <location>
        <begin position="387"/>
        <end position="409"/>
    </location>
</feature>
<dbReference type="AlphaFoldDB" id="A0A7J6MWD5"/>
<evidence type="ECO:0000313" key="3">
    <source>
        <dbReference type="EMBL" id="KAF4675928.1"/>
    </source>
</evidence>
<dbReference type="EMBL" id="JABANN010000008">
    <property type="protein sequence ID" value="KAF4675928.1"/>
    <property type="molecule type" value="Genomic_DNA"/>
</dbReference>
<evidence type="ECO:0000313" key="4">
    <source>
        <dbReference type="Proteomes" id="UP000572268"/>
    </source>
</evidence>
<comment type="caution">
    <text evidence="3">The sequence shown here is derived from an EMBL/GenBank/DDBJ whole genome shotgun (WGS) entry which is preliminary data.</text>
</comment>
<protein>
    <submittedName>
        <fullName evidence="3">Uncharacterized protein</fullName>
    </submittedName>
</protein>
<feature type="chain" id="PRO_5029519989" evidence="2">
    <location>
        <begin position="20"/>
        <end position="525"/>
    </location>
</feature>
<organism evidence="3 4">
    <name type="scientific">Perkinsus olseni</name>
    <name type="common">Perkinsus atlanticus</name>
    <dbReference type="NCBI Taxonomy" id="32597"/>
    <lineage>
        <taxon>Eukaryota</taxon>
        <taxon>Sar</taxon>
        <taxon>Alveolata</taxon>
        <taxon>Perkinsozoa</taxon>
        <taxon>Perkinsea</taxon>
        <taxon>Perkinsida</taxon>
        <taxon>Perkinsidae</taxon>
        <taxon>Perkinsus</taxon>
    </lineage>
</organism>
<name>A0A7J6MWD5_PEROL</name>
<keyword evidence="2" id="KW-0732">Signal</keyword>
<accession>A0A7J6MWD5</accession>
<keyword evidence="1" id="KW-1133">Transmembrane helix</keyword>
<evidence type="ECO:0000256" key="2">
    <source>
        <dbReference type="SAM" id="SignalP"/>
    </source>
</evidence>
<dbReference type="Proteomes" id="UP000572268">
    <property type="component" value="Unassembled WGS sequence"/>
</dbReference>
<feature type="transmembrane region" description="Helical" evidence="1">
    <location>
        <begin position="292"/>
        <end position="313"/>
    </location>
</feature>
<reference evidence="3 4" key="1">
    <citation type="submission" date="2020-04" db="EMBL/GenBank/DDBJ databases">
        <title>Perkinsus olseni comparative genomics.</title>
        <authorList>
            <person name="Bogema D.R."/>
        </authorList>
    </citation>
    <scope>NUCLEOTIDE SEQUENCE [LARGE SCALE GENOMIC DNA]</scope>
    <source>
        <strain evidence="3">ATCC PRA-31</strain>
    </source>
</reference>